<evidence type="ECO:0000256" key="2">
    <source>
        <dbReference type="SAM" id="MobiDB-lite"/>
    </source>
</evidence>
<organism evidence="3 4">
    <name type="scientific">Lysinimonas soli</name>
    <dbReference type="NCBI Taxonomy" id="1074233"/>
    <lineage>
        <taxon>Bacteria</taxon>
        <taxon>Bacillati</taxon>
        <taxon>Actinomycetota</taxon>
        <taxon>Actinomycetes</taxon>
        <taxon>Micrococcales</taxon>
        <taxon>Microbacteriaceae</taxon>
        <taxon>Lysinimonas</taxon>
    </lineage>
</organism>
<accession>A0ABW0NP90</accession>
<dbReference type="InterPro" id="IPR036679">
    <property type="entry name" value="FlgN-like_sf"/>
</dbReference>
<evidence type="ECO:0000313" key="4">
    <source>
        <dbReference type="Proteomes" id="UP001596039"/>
    </source>
</evidence>
<dbReference type="InterPro" id="IPR007809">
    <property type="entry name" value="FlgN-like"/>
</dbReference>
<keyword evidence="3" id="KW-0282">Flagellum</keyword>
<dbReference type="RefSeq" id="WP_386740065.1">
    <property type="nucleotide sequence ID" value="NZ_JBHSMG010000002.1"/>
</dbReference>
<protein>
    <submittedName>
        <fullName evidence="3">Flagellar protein FlgN</fullName>
    </submittedName>
</protein>
<dbReference type="EMBL" id="JBHSMG010000002">
    <property type="protein sequence ID" value="MFC5502370.1"/>
    <property type="molecule type" value="Genomic_DNA"/>
</dbReference>
<evidence type="ECO:0000313" key="3">
    <source>
        <dbReference type="EMBL" id="MFC5502370.1"/>
    </source>
</evidence>
<feature type="region of interest" description="Disordered" evidence="2">
    <location>
        <begin position="139"/>
        <end position="161"/>
    </location>
</feature>
<dbReference type="Gene3D" id="1.20.58.300">
    <property type="entry name" value="FlgN-like"/>
    <property type="match status" value="1"/>
</dbReference>
<keyword evidence="3" id="KW-0966">Cell projection</keyword>
<dbReference type="Proteomes" id="UP001596039">
    <property type="component" value="Unassembled WGS sequence"/>
</dbReference>
<name>A0ABW0NP90_9MICO</name>
<sequence>MGAQELSTLLWRERELLEVLMFKLEEEKLLLTAGKTRWLPFATREVEQVLERLRENGIERAMEVAIVGDEWGVGDDASLRSIIAAAPTDAWRDNFTGHLGALSELASSIAELRDANVQYLRAAARVTHETLASISPEAATYDSRGNTGDWPPGGQIFDGRL</sequence>
<keyword evidence="1" id="KW-1005">Bacterial flagellum biogenesis</keyword>
<proteinExistence type="predicted"/>
<gene>
    <name evidence="3" type="ORF">ACFPJ4_08980</name>
</gene>
<comment type="caution">
    <text evidence="3">The sequence shown here is derived from an EMBL/GenBank/DDBJ whole genome shotgun (WGS) entry which is preliminary data.</text>
</comment>
<keyword evidence="4" id="KW-1185">Reference proteome</keyword>
<dbReference type="Pfam" id="PF05130">
    <property type="entry name" value="FlgN"/>
    <property type="match status" value="1"/>
</dbReference>
<reference evidence="4" key="1">
    <citation type="journal article" date="2019" name="Int. J. Syst. Evol. Microbiol.">
        <title>The Global Catalogue of Microorganisms (GCM) 10K type strain sequencing project: providing services to taxonomists for standard genome sequencing and annotation.</title>
        <authorList>
            <consortium name="The Broad Institute Genomics Platform"/>
            <consortium name="The Broad Institute Genome Sequencing Center for Infectious Disease"/>
            <person name="Wu L."/>
            <person name="Ma J."/>
        </authorList>
    </citation>
    <scope>NUCLEOTIDE SEQUENCE [LARGE SCALE GENOMIC DNA]</scope>
    <source>
        <strain evidence="4">CGMCC 4.6997</strain>
    </source>
</reference>
<dbReference type="SUPFAM" id="SSF140566">
    <property type="entry name" value="FlgN-like"/>
    <property type="match status" value="1"/>
</dbReference>
<keyword evidence="3" id="KW-0969">Cilium</keyword>
<evidence type="ECO:0000256" key="1">
    <source>
        <dbReference type="ARBA" id="ARBA00022795"/>
    </source>
</evidence>